<keyword evidence="9" id="KW-0325">Glycoprotein</keyword>
<keyword evidence="17" id="KW-1185">Reference proteome</keyword>
<evidence type="ECO:0000256" key="5">
    <source>
        <dbReference type="ARBA" id="ARBA00022614"/>
    </source>
</evidence>
<evidence type="ECO:0000256" key="14">
    <source>
        <dbReference type="SAM" id="SignalP"/>
    </source>
</evidence>
<feature type="compositionally biased region" description="Pro residues" evidence="13">
    <location>
        <begin position="436"/>
        <end position="473"/>
    </location>
</feature>
<dbReference type="Pfam" id="PF00560">
    <property type="entry name" value="LRR_1"/>
    <property type="match status" value="1"/>
</dbReference>
<dbReference type="GO" id="GO:0071555">
    <property type="term" value="P:cell wall organization"/>
    <property type="evidence" value="ECO:0007669"/>
    <property type="project" value="UniProtKB-KW"/>
</dbReference>
<dbReference type="PANTHER" id="PTHR32093">
    <property type="entry name" value="LEUCINE-RICH REPEAT EXTENSIN-LIKE PROTEIN 3-RELATED"/>
    <property type="match status" value="1"/>
</dbReference>
<dbReference type="InterPro" id="IPR001611">
    <property type="entry name" value="Leu-rich_rpt"/>
</dbReference>
<dbReference type="SUPFAM" id="SSF52058">
    <property type="entry name" value="L domain-like"/>
    <property type="match status" value="1"/>
</dbReference>
<evidence type="ECO:0000313" key="17">
    <source>
        <dbReference type="Proteomes" id="UP000594263"/>
    </source>
</evidence>
<evidence type="ECO:0000256" key="4">
    <source>
        <dbReference type="ARBA" id="ARBA00022525"/>
    </source>
</evidence>
<evidence type="ECO:0000256" key="10">
    <source>
        <dbReference type="ARBA" id="ARBA00023278"/>
    </source>
</evidence>
<dbReference type="InterPro" id="IPR032675">
    <property type="entry name" value="LRR_dom_sf"/>
</dbReference>
<dbReference type="Pfam" id="PF08263">
    <property type="entry name" value="LRRNT_2"/>
    <property type="match status" value="1"/>
</dbReference>
<dbReference type="FunFam" id="3.80.10.10:FF:000041">
    <property type="entry name" value="LRR receptor-like serine/threonine-protein kinase ERECTA"/>
    <property type="match status" value="1"/>
</dbReference>
<accession>A0A7N0V2Z3</accession>
<evidence type="ECO:0000256" key="8">
    <source>
        <dbReference type="ARBA" id="ARBA00023136"/>
    </source>
</evidence>
<keyword evidence="10" id="KW-0379">Hydroxylation</keyword>
<dbReference type="PRINTS" id="PR01217">
    <property type="entry name" value="PRICHEXTENSN"/>
</dbReference>
<keyword evidence="4" id="KW-0964">Secreted</keyword>
<evidence type="ECO:0000256" key="7">
    <source>
        <dbReference type="ARBA" id="ARBA00022737"/>
    </source>
</evidence>
<dbReference type="PROSITE" id="PS51257">
    <property type="entry name" value="PROKAR_LIPOPROTEIN"/>
    <property type="match status" value="1"/>
</dbReference>
<dbReference type="FunFam" id="3.80.10.10:FF:000224">
    <property type="entry name" value="Leucine-rich repeat extensin-like protein 1"/>
    <property type="match status" value="1"/>
</dbReference>
<proteinExistence type="predicted"/>
<evidence type="ECO:0000313" key="16">
    <source>
        <dbReference type="EnsemblPlants" id="Kaladp0098s0121.1.v1.1"/>
    </source>
</evidence>
<feature type="region of interest" description="Disordered" evidence="13">
    <location>
        <begin position="367"/>
        <end position="526"/>
    </location>
</feature>
<comment type="subcellular location">
    <subcellularLocation>
        <location evidence="2">Membrane</location>
    </subcellularLocation>
    <subcellularLocation>
        <location evidence="1">Secreted</location>
        <location evidence="1">Cell wall</location>
    </subcellularLocation>
</comment>
<feature type="signal peptide" evidence="14">
    <location>
        <begin position="1"/>
        <end position="22"/>
    </location>
</feature>
<dbReference type="Gramene" id="Kaladp0098s0121.1.v1.1">
    <property type="protein sequence ID" value="Kaladp0098s0121.1.v1.1"/>
    <property type="gene ID" value="Kaladp0098s0121.v1.1"/>
</dbReference>
<keyword evidence="6 14" id="KW-0732">Signal</keyword>
<dbReference type="Gene3D" id="3.80.10.10">
    <property type="entry name" value="Ribonuclease Inhibitor"/>
    <property type="match status" value="1"/>
</dbReference>
<evidence type="ECO:0000256" key="9">
    <source>
        <dbReference type="ARBA" id="ARBA00023180"/>
    </source>
</evidence>
<feature type="compositionally biased region" description="Pro residues" evidence="13">
    <location>
        <begin position="412"/>
        <end position="425"/>
    </location>
</feature>
<keyword evidence="11" id="KW-0961">Cell wall biogenesis/degradation</keyword>
<dbReference type="PANTHER" id="PTHR32093:SF115">
    <property type="entry name" value="LEUCINE-RICH REPEAT EXTENSIN-LIKE PROTEIN 2"/>
    <property type="match status" value="1"/>
</dbReference>
<feature type="compositionally biased region" description="Pro residues" evidence="13">
    <location>
        <begin position="484"/>
        <end position="523"/>
    </location>
</feature>
<dbReference type="InterPro" id="IPR013210">
    <property type="entry name" value="LRR_N_plant-typ"/>
</dbReference>
<evidence type="ECO:0000256" key="13">
    <source>
        <dbReference type="SAM" id="MobiDB-lite"/>
    </source>
</evidence>
<dbReference type="OMA" id="TYADNFI"/>
<feature type="compositionally biased region" description="Basic and acidic residues" evidence="13">
    <location>
        <begin position="391"/>
        <end position="409"/>
    </location>
</feature>
<evidence type="ECO:0000256" key="2">
    <source>
        <dbReference type="ARBA" id="ARBA00004370"/>
    </source>
</evidence>
<evidence type="ECO:0000256" key="3">
    <source>
        <dbReference type="ARBA" id="ARBA00022512"/>
    </source>
</evidence>
<feature type="domain" description="Leucine-rich repeat-containing N-terminal plant-type" evidence="15">
    <location>
        <begin position="50"/>
        <end position="82"/>
    </location>
</feature>
<evidence type="ECO:0000256" key="6">
    <source>
        <dbReference type="ARBA" id="ARBA00022729"/>
    </source>
</evidence>
<dbReference type="Pfam" id="PF13855">
    <property type="entry name" value="LRR_8"/>
    <property type="match status" value="1"/>
</dbReference>
<keyword evidence="7" id="KW-0677">Repeat</keyword>
<keyword evidence="3" id="KW-0134">Cell wall</keyword>
<dbReference type="GO" id="GO:0016020">
    <property type="term" value="C:membrane"/>
    <property type="evidence" value="ECO:0007669"/>
    <property type="project" value="UniProtKB-SubCell"/>
</dbReference>
<evidence type="ECO:0000259" key="15">
    <source>
        <dbReference type="Pfam" id="PF08263"/>
    </source>
</evidence>
<dbReference type="EnsemblPlants" id="Kaladp0098s0121.1.v1.1">
    <property type="protein sequence ID" value="Kaladp0098s0121.1.v1.1"/>
    <property type="gene ID" value="Kaladp0098s0121.v1.1"/>
</dbReference>
<feature type="compositionally biased region" description="Pro residues" evidence="13">
    <location>
        <begin position="376"/>
        <end position="386"/>
    </location>
</feature>
<protein>
    <recommendedName>
        <fullName evidence="12">Cell wall hydroxyproline-rich glycoprotein</fullName>
    </recommendedName>
</protein>
<dbReference type="Proteomes" id="UP000594263">
    <property type="component" value="Unplaced"/>
</dbReference>
<keyword evidence="5" id="KW-0433">Leucine-rich repeat</keyword>
<evidence type="ECO:0000256" key="11">
    <source>
        <dbReference type="ARBA" id="ARBA00023316"/>
    </source>
</evidence>
<organism evidence="16 17">
    <name type="scientific">Kalanchoe fedtschenkoi</name>
    <name type="common">Lavender scallops</name>
    <name type="synonym">South American air plant</name>
    <dbReference type="NCBI Taxonomy" id="63787"/>
    <lineage>
        <taxon>Eukaryota</taxon>
        <taxon>Viridiplantae</taxon>
        <taxon>Streptophyta</taxon>
        <taxon>Embryophyta</taxon>
        <taxon>Tracheophyta</taxon>
        <taxon>Spermatophyta</taxon>
        <taxon>Magnoliopsida</taxon>
        <taxon>eudicotyledons</taxon>
        <taxon>Gunneridae</taxon>
        <taxon>Pentapetalae</taxon>
        <taxon>Saxifragales</taxon>
        <taxon>Crassulaceae</taxon>
        <taxon>Kalanchoe</taxon>
    </lineage>
</organism>
<dbReference type="AlphaFoldDB" id="A0A7N0V2Z3"/>
<dbReference type="InterPro" id="IPR051582">
    <property type="entry name" value="LRR_extensin-like_regulator"/>
</dbReference>
<name>A0A7N0V2Z3_KALFE</name>
<evidence type="ECO:0000256" key="1">
    <source>
        <dbReference type="ARBA" id="ARBA00004191"/>
    </source>
</evidence>
<feature type="chain" id="PRO_5029553013" description="Cell wall hydroxyproline-rich glycoprotein" evidence="14">
    <location>
        <begin position="23"/>
        <end position="606"/>
    </location>
</feature>
<keyword evidence="8" id="KW-0472">Membrane</keyword>
<evidence type="ECO:0000256" key="12">
    <source>
        <dbReference type="ARBA" id="ARBA00041871"/>
    </source>
</evidence>
<reference evidence="16" key="1">
    <citation type="submission" date="2021-01" db="UniProtKB">
        <authorList>
            <consortium name="EnsemblPlants"/>
        </authorList>
    </citation>
    <scope>IDENTIFICATION</scope>
</reference>
<sequence>MVGPPRLILLLLFLVFSVACSAETESNREGHRPGSNLTFENPSLRKAYIALQAWKDAILSDPFNFTASWNGADVCSYRGVFCAQSLKNKTERVVAGIDLNHADIAGYLPNELGLLSDLALLHINSNRFCGGVPESFKRMKLLFELDLSNNRFVGAFPEVVLKLKSLKFLDLRFNEFEGAVPSRLFDAPLDALFLNHNRFRSGIPANIGNSPVSILVIANNNFGGCLPASIGKMGKTLNEIILMDVNLTDCLPEQISQLKEVTVFDVSFNRLQGSLPKFIGKMKSLEQLNVAHNQFTGEVPAEICRLPNLKNFTYSYNYLTGESRACGFSGSSSKRNCIVGEKDQRSSKECASPVARRKMDCSKSKCFVAPPKRKPPPQVFSPPPPTFEVSPSDRSRPPPPPRDEVDPRTRYHPPPPSPRRSPPPPSHEEDPKVHYRPPPPPSPRVYSPQSPPPPPPPSQPPPSPPTWSAPPPPTHEESPWMHTRPPPPPPPSPPPPSPPPPSPSPPPPSPPPPSPSPPPPPPIHMRSAGQRWLLMTVYVDDLILNDGHPDEFRTLEMEMMGAFKISDLIHLSYIDIKVKQQHGLIIMRQVVYADKHQNKTGIRQRI</sequence>